<feature type="binding site" evidence="6">
    <location>
        <position position="100"/>
    </location>
    <ligand>
        <name>FMN</name>
        <dbReference type="ChEBI" id="CHEBI:58210"/>
    </ligand>
</feature>
<dbReference type="HOGENOM" id="CLU_022256_1_2_9"/>
<dbReference type="PANTHER" id="PTHR30011">
    <property type="entry name" value="ALKANESULFONATE MONOOXYGENASE-RELATED"/>
    <property type="match status" value="1"/>
</dbReference>
<comment type="similarity">
    <text evidence="5">Belongs to the NtaA/SnaA/DszA monooxygenase family.</text>
</comment>
<dbReference type="CDD" id="cd01095">
    <property type="entry name" value="Nitrilotriacetate_monoxgenase"/>
    <property type="match status" value="1"/>
</dbReference>
<feature type="binding site" evidence="6">
    <location>
        <position position="154"/>
    </location>
    <ligand>
        <name>FMN</name>
        <dbReference type="ChEBI" id="CHEBI:58210"/>
    </ligand>
</feature>
<evidence type="ECO:0000256" key="5">
    <source>
        <dbReference type="ARBA" id="ARBA00033748"/>
    </source>
</evidence>
<gene>
    <name evidence="8" type="primary">yxeK2</name>
    <name evidence="8" type="ordered locus">KNP414_05007</name>
</gene>
<feature type="binding site" evidence="6">
    <location>
        <position position="150"/>
    </location>
    <ligand>
        <name>FMN</name>
        <dbReference type="ChEBI" id="CHEBI:58210"/>
    </ligand>
</feature>
<feature type="binding site" evidence="6">
    <location>
        <position position="225"/>
    </location>
    <ligand>
        <name>FMN</name>
        <dbReference type="ChEBI" id="CHEBI:58210"/>
    </ligand>
</feature>
<dbReference type="InterPro" id="IPR036661">
    <property type="entry name" value="Luciferase-like_sf"/>
</dbReference>
<dbReference type="EMBL" id="CP002869">
    <property type="protein sequence ID" value="AEI43532.1"/>
    <property type="molecule type" value="Genomic_DNA"/>
</dbReference>
<dbReference type="RefSeq" id="WP_013918685.1">
    <property type="nucleotide sequence ID" value="NC_015690.1"/>
</dbReference>
<protein>
    <submittedName>
        <fullName evidence="8">YxeK2</fullName>
    </submittedName>
</protein>
<dbReference type="Proteomes" id="UP000006620">
    <property type="component" value="Chromosome"/>
</dbReference>
<dbReference type="PANTHER" id="PTHR30011:SF16">
    <property type="entry name" value="C2H2 FINGER DOMAIN TRANSCRIPTION FACTOR (EUROFUNG)-RELATED"/>
    <property type="match status" value="1"/>
</dbReference>
<dbReference type="PATRIC" id="fig|1036673.3.peg.4621"/>
<organism evidence="8 9">
    <name type="scientific">Paenibacillus mucilaginosus (strain KNP414)</name>
    <dbReference type="NCBI Taxonomy" id="1036673"/>
    <lineage>
        <taxon>Bacteria</taxon>
        <taxon>Bacillati</taxon>
        <taxon>Bacillota</taxon>
        <taxon>Bacilli</taxon>
        <taxon>Bacillales</taxon>
        <taxon>Paenibacillaceae</taxon>
        <taxon>Paenibacillus</taxon>
    </lineage>
</organism>
<feature type="binding site" evidence="6">
    <location>
        <position position="224"/>
    </location>
    <ligand>
        <name>FMN</name>
        <dbReference type="ChEBI" id="CHEBI:58210"/>
    </ligand>
</feature>
<feature type="domain" description="Luciferase-like" evidence="7">
    <location>
        <begin position="29"/>
        <end position="386"/>
    </location>
</feature>
<feature type="binding site" evidence="6">
    <location>
        <position position="59"/>
    </location>
    <ligand>
        <name>FMN</name>
        <dbReference type="ChEBI" id="CHEBI:58210"/>
    </ligand>
</feature>
<name>F8FLG4_PAEMK</name>
<dbReference type="NCBIfam" id="TIGR03860">
    <property type="entry name" value="FMN_nitrolo"/>
    <property type="match status" value="1"/>
</dbReference>
<dbReference type="AlphaFoldDB" id="F8FLG4"/>
<evidence type="ECO:0000256" key="2">
    <source>
        <dbReference type="ARBA" id="ARBA00022643"/>
    </source>
</evidence>
<evidence type="ECO:0000256" key="1">
    <source>
        <dbReference type="ARBA" id="ARBA00022630"/>
    </source>
</evidence>
<keyword evidence="3" id="KW-0560">Oxidoreductase</keyword>
<dbReference type="GO" id="GO:0016705">
    <property type="term" value="F:oxidoreductase activity, acting on paired donors, with incorporation or reduction of molecular oxygen"/>
    <property type="evidence" value="ECO:0007669"/>
    <property type="project" value="InterPro"/>
</dbReference>
<evidence type="ECO:0000256" key="3">
    <source>
        <dbReference type="ARBA" id="ARBA00023002"/>
    </source>
</evidence>
<proteinExistence type="inferred from homology"/>
<reference evidence="8 9" key="2">
    <citation type="journal article" date="2013" name="Genome Announc.">
        <title>Genome Sequence of Growth-Improving Paenibacillus mucilaginosus Strain KNP414.</title>
        <authorList>
            <person name="Lu J.J."/>
            <person name="Wang J.F."/>
            <person name="Hu X.F."/>
        </authorList>
    </citation>
    <scope>NUCLEOTIDE SEQUENCE [LARGE SCALE GENOMIC DNA]</scope>
    <source>
        <strain evidence="8 9">KNP414</strain>
    </source>
</reference>
<dbReference type="InterPro" id="IPR016215">
    <property type="entry name" value="NTA_MOA"/>
</dbReference>
<dbReference type="KEGG" id="pms:KNP414_05007"/>
<keyword evidence="4" id="KW-0503">Monooxygenase</keyword>
<dbReference type="Pfam" id="PF00296">
    <property type="entry name" value="Bac_luciferase"/>
    <property type="match status" value="1"/>
</dbReference>
<accession>F8FLG4</accession>
<dbReference type="PIRSF" id="PIRSF000337">
    <property type="entry name" value="NTA_MOA"/>
    <property type="match status" value="1"/>
</dbReference>
<dbReference type="InterPro" id="IPR051260">
    <property type="entry name" value="Diverse_substr_monoxygenases"/>
</dbReference>
<evidence type="ECO:0000313" key="8">
    <source>
        <dbReference type="EMBL" id="AEI43532.1"/>
    </source>
</evidence>
<dbReference type="Gene3D" id="3.20.20.30">
    <property type="entry name" value="Luciferase-like domain"/>
    <property type="match status" value="1"/>
</dbReference>
<evidence type="ECO:0000313" key="9">
    <source>
        <dbReference type="Proteomes" id="UP000006620"/>
    </source>
</evidence>
<dbReference type="GO" id="GO:0004497">
    <property type="term" value="F:monooxygenase activity"/>
    <property type="evidence" value="ECO:0007669"/>
    <property type="project" value="UniProtKB-KW"/>
</dbReference>
<reference evidence="9" key="1">
    <citation type="submission" date="2011-06" db="EMBL/GenBank/DDBJ databases">
        <title>Complete genome sequence of Paenibacillus mucilaginosus KNP414.</title>
        <authorList>
            <person name="Wang J."/>
            <person name="Hu S."/>
            <person name="Hu X."/>
            <person name="Zhang B."/>
            <person name="Dong D."/>
            <person name="Zhang S."/>
            <person name="Zhao K."/>
            <person name="Wu D."/>
        </authorList>
    </citation>
    <scope>NUCLEOTIDE SEQUENCE [LARGE SCALE GENOMIC DNA]</scope>
    <source>
        <strain evidence="9">KNP414</strain>
    </source>
</reference>
<sequence length="452" mass="50218">MTTPNRQMRLGAFLSGAGHHVAAWRYPDAREGGILDFEHYKHLAQTAERAKFDMIFFADILAVSDDLDTAVSYMSPIRPEPVTLLSALSVVTERIGLTGTLSSTYSEPFNVARQFAMLDHLSRGRAAWNVVTTSSRGAAANFGQEKHLEHHLRYERAREYVDVVTKLWDSWEDDALLFDKELGLFADRSKVHRVDHRGDWFSVKGPLNIARSPQGRPVLIQAGSSEDGRDFAAQTAEVIFTAWQTLGEARAFYDDVKGRAVRYGRSREDVKILPGVMPIIGATDAEAREKYDHFQSLIHPKAGITLLSGMIGHDLSGYDPHEPFPDLPDTADGAKGRLHLIKDIAKRDALSILEVSRRIAGARGHRTIHGSPGSIADQLQEWFEGGGCDGFNIMAPYFPGGLEEFAGRVIPELQSRGLFRTEYEGRTLRENLGLPRPASRYAKKEPAVQPKA</sequence>
<evidence type="ECO:0000259" key="7">
    <source>
        <dbReference type="Pfam" id="PF00296"/>
    </source>
</evidence>
<dbReference type="SUPFAM" id="SSF51679">
    <property type="entry name" value="Bacterial luciferase-like"/>
    <property type="match status" value="1"/>
</dbReference>
<evidence type="ECO:0000256" key="4">
    <source>
        <dbReference type="ARBA" id="ARBA00023033"/>
    </source>
</evidence>
<keyword evidence="2 6" id="KW-0288">FMN</keyword>
<dbReference type="InterPro" id="IPR011251">
    <property type="entry name" value="Luciferase-like_dom"/>
</dbReference>
<keyword evidence="1 6" id="KW-0285">Flavoprotein</keyword>
<evidence type="ECO:0000256" key="6">
    <source>
        <dbReference type="PIRSR" id="PIRSR000337-1"/>
    </source>
</evidence>